<sequence length="124" mass="14287">MKNRDEKRGAEITRQYLDLLDRHIDDVISGSVPEFMKLNEIARELAISHKHLTHIVQKEKGHHPCYFYDAKIIDKAKYLLAGTDMAIAKIATTLTYDASNFSKFFKKWTGETPGMFRTAAQKKQ</sequence>
<dbReference type="OrthoDB" id="956952at2"/>
<dbReference type="SMART" id="SM00342">
    <property type="entry name" value="HTH_ARAC"/>
    <property type="match status" value="1"/>
</dbReference>
<feature type="domain" description="HTH araC/xylS-type" evidence="4">
    <location>
        <begin position="22"/>
        <end position="119"/>
    </location>
</feature>
<evidence type="ECO:0000256" key="3">
    <source>
        <dbReference type="ARBA" id="ARBA00023163"/>
    </source>
</evidence>
<evidence type="ECO:0000256" key="2">
    <source>
        <dbReference type="ARBA" id="ARBA00023125"/>
    </source>
</evidence>
<keyword evidence="6" id="KW-1185">Reference proteome</keyword>
<dbReference type="EMBL" id="QCYK01000002">
    <property type="protein sequence ID" value="PUZ25316.1"/>
    <property type="molecule type" value="Genomic_DNA"/>
</dbReference>
<dbReference type="Proteomes" id="UP000244450">
    <property type="component" value="Unassembled WGS sequence"/>
</dbReference>
<dbReference type="InterPro" id="IPR018060">
    <property type="entry name" value="HTH_AraC"/>
</dbReference>
<evidence type="ECO:0000256" key="1">
    <source>
        <dbReference type="ARBA" id="ARBA00023015"/>
    </source>
</evidence>
<reference evidence="5 6" key="1">
    <citation type="submission" date="2018-04" db="EMBL/GenBank/DDBJ databases">
        <title>Chitinophaga fuyangensis sp. nov., isolated from soil in a chemical factory.</title>
        <authorList>
            <person name="Chen K."/>
        </authorList>
    </citation>
    <scope>NUCLEOTIDE SEQUENCE [LARGE SCALE GENOMIC DNA]</scope>
    <source>
        <strain evidence="5 6">LY-1</strain>
    </source>
</reference>
<protein>
    <submittedName>
        <fullName evidence="5">AraC family transcriptional regulator</fullName>
    </submittedName>
</protein>
<dbReference type="GO" id="GO:0043565">
    <property type="term" value="F:sequence-specific DNA binding"/>
    <property type="evidence" value="ECO:0007669"/>
    <property type="project" value="InterPro"/>
</dbReference>
<comment type="caution">
    <text evidence="5">The sequence shown here is derived from an EMBL/GenBank/DDBJ whole genome shotgun (WGS) entry which is preliminary data.</text>
</comment>
<accession>A0A2T7BGA3</accession>
<evidence type="ECO:0000313" key="6">
    <source>
        <dbReference type="Proteomes" id="UP000244450"/>
    </source>
</evidence>
<dbReference type="Pfam" id="PF12833">
    <property type="entry name" value="HTH_18"/>
    <property type="match status" value="1"/>
</dbReference>
<organism evidence="5 6">
    <name type="scientific">Chitinophaga parva</name>
    <dbReference type="NCBI Taxonomy" id="2169414"/>
    <lineage>
        <taxon>Bacteria</taxon>
        <taxon>Pseudomonadati</taxon>
        <taxon>Bacteroidota</taxon>
        <taxon>Chitinophagia</taxon>
        <taxon>Chitinophagales</taxon>
        <taxon>Chitinophagaceae</taxon>
        <taxon>Chitinophaga</taxon>
    </lineage>
</organism>
<dbReference type="SUPFAM" id="SSF46689">
    <property type="entry name" value="Homeodomain-like"/>
    <property type="match status" value="1"/>
</dbReference>
<dbReference type="Gene3D" id="1.10.10.60">
    <property type="entry name" value="Homeodomain-like"/>
    <property type="match status" value="1"/>
</dbReference>
<dbReference type="RefSeq" id="WP_108687154.1">
    <property type="nucleotide sequence ID" value="NZ_QCYK01000002.1"/>
</dbReference>
<dbReference type="PANTHER" id="PTHR43280:SF2">
    <property type="entry name" value="HTH-TYPE TRANSCRIPTIONAL REGULATOR EXSA"/>
    <property type="match status" value="1"/>
</dbReference>
<keyword evidence="2" id="KW-0238">DNA-binding</keyword>
<keyword evidence="3" id="KW-0804">Transcription</keyword>
<dbReference type="GO" id="GO:0003700">
    <property type="term" value="F:DNA-binding transcription factor activity"/>
    <property type="evidence" value="ECO:0007669"/>
    <property type="project" value="InterPro"/>
</dbReference>
<dbReference type="PROSITE" id="PS01124">
    <property type="entry name" value="HTH_ARAC_FAMILY_2"/>
    <property type="match status" value="1"/>
</dbReference>
<dbReference type="PANTHER" id="PTHR43280">
    <property type="entry name" value="ARAC-FAMILY TRANSCRIPTIONAL REGULATOR"/>
    <property type="match status" value="1"/>
</dbReference>
<dbReference type="InterPro" id="IPR009057">
    <property type="entry name" value="Homeodomain-like_sf"/>
</dbReference>
<keyword evidence="1" id="KW-0805">Transcription regulation</keyword>
<evidence type="ECO:0000259" key="4">
    <source>
        <dbReference type="PROSITE" id="PS01124"/>
    </source>
</evidence>
<proteinExistence type="predicted"/>
<evidence type="ECO:0000313" key="5">
    <source>
        <dbReference type="EMBL" id="PUZ25316.1"/>
    </source>
</evidence>
<name>A0A2T7BGA3_9BACT</name>
<dbReference type="AlphaFoldDB" id="A0A2T7BGA3"/>
<gene>
    <name evidence="5" type="ORF">DCC81_13505</name>
</gene>